<dbReference type="Proteomes" id="UP000634136">
    <property type="component" value="Unassembled WGS sequence"/>
</dbReference>
<reference evidence="6" key="1">
    <citation type="submission" date="2020-09" db="EMBL/GenBank/DDBJ databases">
        <title>Genome-Enabled Discovery of Anthraquinone Biosynthesis in Senna tora.</title>
        <authorList>
            <person name="Kang S.-H."/>
            <person name="Pandey R.P."/>
            <person name="Lee C.-M."/>
            <person name="Sim J.-S."/>
            <person name="Jeong J.-T."/>
            <person name="Choi B.-S."/>
            <person name="Jung M."/>
            <person name="Ginzburg D."/>
            <person name="Zhao K."/>
            <person name="Won S.Y."/>
            <person name="Oh T.-J."/>
            <person name="Yu Y."/>
            <person name="Kim N.-H."/>
            <person name="Lee O.R."/>
            <person name="Lee T.-H."/>
            <person name="Bashyal P."/>
            <person name="Kim T.-S."/>
            <person name="Lee W.-H."/>
            <person name="Kawkins C."/>
            <person name="Kim C.-K."/>
            <person name="Kim J.S."/>
            <person name="Ahn B.O."/>
            <person name="Rhee S.Y."/>
            <person name="Sohng J.K."/>
        </authorList>
    </citation>
    <scope>NUCLEOTIDE SEQUENCE</scope>
    <source>
        <tissue evidence="6">Leaf</tissue>
    </source>
</reference>
<evidence type="ECO:0000313" key="6">
    <source>
        <dbReference type="EMBL" id="KAF7816142.1"/>
    </source>
</evidence>
<feature type="region of interest" description="Disordered" evidence="5">
    <location>
        <begin position="231"/>
        <end position="255"/>
    </location>
</feature>
<evidence type="ECO:0000256" key="5">
    <source>
        <dbReference type="SAM" id="MobiDB-lite"/>
    </source>
</evidence>
<dbReference type="AlphaFoldDB" id="A0A834WBC2"/>
<dbReference type="OrthoDB" id="10672381at2759"/>
<keyword evidence="7" id="KW-1185">Reference proteome</keyword>
<dbReference type="CDD" id="cd14686">
    <property type="entry name" value="bZIP"/>
    <property type="match status" value="1"/>
</dbReference>
<proteinExistence type="predicted"/>
<dbReference type="InterPro" id="IPR052483">
    <property type="entry name" value="bZIP_transcription_regulators"/>
</dbReference>
<feature type="coiled-coil region" evidence="4">
    <location>
        <begin position="93"/>
        <end position="141"/>
    </location>
</feature>
<dbReference type="GO" id="GO:0005634">
    <property type="term" value="C:nucleus"/>
    <property type="evidence" value="ECO:0007669"/>
    <property type="project" value="TreeGrafter"/>
</dbReference>
<dbReference type="EMBL" id="JAAIUW010000009">
    <property type="protein sequence ID" value="KAF7816142.1"/>
    <property type="molecule type" value="Genomic_DNA"/>
</dbReference>
<keyword evidence="4" id="KW-0175">Coiled coil</keyword>
<organism evidence="6 7">
    <name type="scientific">Senna tora</name>
    <dbReference type="NCBI Taxonomy" id="362788"/>
    <lineage>
        <taxon>Eukaryota</taxon>
        <taxon>Viridiplantae</taxon>
        <taxon>Streptophyta</taxon>
        <taxon>Embryophyta</taxon>
        <taxon>Tracheophyta</taxon>
        <taxon>Spermatophyta</taxon>
        <taxon>Magnoliopsida</taxon>
        <taxon>eudicotyledons</taxon>
        <taxon>Gunneridae</taxon>
        <taxon>Pentapetalae</taxon>
        <taxon>rosids</taxon>
        <taxon>fabids</taxon>
        <taxon>Fabales</taxon>
        <taxon>Fabaceae</taxon>
        <taxon>Caesalpinioideae</taxon>
        <taxon>Cassia clade</taxon>
        <taxon>Senna</taxon>
    </lineage>
</organism>
<dbReference type="GO" id="GO:0003677">
    <property type="term" value="F:DNA binding"/>
    <property type="evidence" value="ECO:0007669"/>
    <property type="project" value="TreeGrafter"/>
</dbReference>
<evidence type="ECO:0000256" key="1">
    <source>
        <dbReference type="ARBA" id="ARBA00023015"/>
    </source>
</evidence>
<evidence type="ECO:0000256" key="3">
    <source>
        <dbReference type="ARBA" id="ARBA00023242"/>
    </source>
</evidence>
<gene>
    <name evidence="6" type="ORF">G2W53_030111</name>
</gene>
<keyword evidence="2" id="KW-0804">Transcription</keyword>
<evidence type="ECO:0000256" key="2">
    <source>
        <dbReference type="ARBA" id="ARBA00023163"/>
    </source>
</evidence>
<keyword evidence="1" id="KW-0805">Transcription regulation</keyword>
<feature type="region of interest" description="Disordered" evidence="5">
    <location>
        <begin position="1"/>
        <end position="42"/>
    </location>
</feature>
<feature type="compositionally biased region" description="Gly residues" evidence="5">
    <location>
        <begin position="246"/>
        <end position="255"/>
    </location>
</feature>
<name>A0A834WBC2_9FABA</name>
<protein>
    <submittedName>
        <fullName evidence="6">Basic leucine zipper 61-like isoform X1</fullName>
    </submittedName>
</protein>
<evidence type="ECO:0000256" key="4">
    <source>
        <dbReference type="SAM" id="Coils"/>
    </source>
</evidence>
<dbReference type="PANTHER" id="PTHR46391:SF20">
    <property type="entry name" value="BASIC LEUCINE ZIPPER 61"/>
    <property type="match status" value="1"/>
</dbReference>
<dbReference type="GO" id="GO:0045893">
    <property type="term" value="P:positive regulation of DNA-templated transcription"/>
    <property type="evidence" value="ECO:0007669"/>
    <property type="project" value="TreeGrafter"/>
</dbReference>
<dbReference type="PANTHER" id="PTHR46391">
    <property type="entry name" value="BASIC LEUCINE ZIPPER 34"/>
    <property type="match status" value="1"/>
</dbReference>
<sequence>MEGSSSHGKRIGGGLPPIGPRSNRRRSRQDENPNNVVGRDEENIEIAAAEVDDQYSYVQLQPHHQVGGGEMTPTEAALENSRLANRRYSETYRQRRQNHLQYLETQHDQLQAEIAHNTALVENYNIQKSMLEEENAFLKHQIEVAATDIMYKEGETEVLRSEIARIGKRNSEGHQELLDAMSNPNFYDLHQAYMNTLVASFGNLFPFTSSSSTSQINNNIINPPTDQYFGVPLPPHHQYDPNQPGPSGGAGGHMN</sequence>
<accession>A0A834WBC2</accession>
<comment type="caution">
    <text evidence="6">The sequence shown here is derived from an EMBL/GenBank/DDBJ whole genome shotgun (WGS) entry which is preliminary data.</text>
</comment>
<evidence type="ECO:0000313" key="7">
    <source>
        <dbReference type="Proteomes" id="UP000634136"/>
    </source>
</evidence>
<keyword evidence="3" id="KW-0539">Nucleus</keyword>